<keyword evidence="1" id="KW-0812">Transmembrane</keyword>
<feature type="transmembrane region" description="Helical" evidence="1">
    <location>
        <begin position="6"/>
        <end position="25"/>
    </location>
</feature>
<dbReference type="Proteomes" id="UP000191680">
    <property type="component" value="Unassembled WGS sequence"/>
</dbReference>
<organism evidence="2 3">
    <name type="scientific">Croceivirga radicis</name>
    <dbReference type="NCBI Taxonomy" id="1929488"/>
    <lineage>
        <taxon>Bacteria</taxon>
        <taxon>Pseudomonadati</taxon>
        <taxon>Bacteroidota</taxon>
        <taxon>Flavobacteriia</taxon>
        <taxon>Flavobacteriales</taxon>
        <taxon>Flavobacteriaceae</taxon>
        <taxon>Croceivirga</taxon>
    </lineage>
</organism>
<keyword evidence="1" id="KW-1133">Transmembrane helix</keyword>
<keyword evidence="1" id="KW-0472">Membrane</keyword>
<proteinExistence type="predicted"/>
<dbReference type="EMBL" id="MTBC01000001">
    <property type="protein sequence ID" value="OQD44041.1"/>
    <property type="molecule type" value="Genomic_DNA"/>
</dbReference>
<dbReference type="RefSeq" id="WP_080317621.1">
    <property type="nucleotide sequence ID" value="NZ_MTBC01000001.1"/>
</dbReference>
<accession>A0A1V6LV35</accession>
<reference evidence="2 3" key="1">
    <citation type="submission" date="2016-12" db="EMBL/GenBank/DDBJ databases">
        <authorList>
            <person name="Song W.-J."/>
            <person name="Kurnit D.M."/>
        </authorList>
    </citation>
    <scope>NUCLEOTIDE SEQUENCE [LARGE SCALE GENOMIC DNA]</scope>
    <source>
        <strain evidence="2 3">HSG9</strain>
    </source>
</reference>
<dbReference type="AlphaFoldDB" id="A0A1V6LV35"/>
<sequence length="142" mass="16572">MQKGNWIWNILVVLAVVVSIAAFALHYQNYVSIKADELKIFSGVYRKNVPLDAVDSLYLVEKFPKMERQSGFSWLAKEKGVFKDSLYGTKTYVFVDDLNQTKIKMVYQDSLVLYWNTADSLETRRWYGLIKEKLARMNNTLE</sequence>
<comment type="caution">
    <text evidence="2">The sequence shown here is derived from an EMBL/GenBank/DDBJ whole genome shotgun (WGS) entry which is preliminary data.</text>
</comment>
<name>A0A1V6LV35_9FLAO</name>
<dbReference type="OrthoDB" id="1441845at2"/>
<protein>
    <recommendedName>
        <fullName evidence="4">Bacterial Pleckstrin homology domain-containing protein</fullName>
    </recommendedName>
</protein>
<keyword evidence="3" id="KW-1185">Reference proteome</keyword>
<evidence type="ECO:0000313" key="3">
    <source>
        <dbReference type="Proteomes" id="UP000191680"/>
    </source>
</evidence>
<evidence type="ECO:0008006" key="4">
    <source>
        <dbReference type="Google" id="ProtNLM"/>
    </source>
</evidence>
<evidence type="ECO:0000256" key="1">
    <source>
        <dbReference type="SAM" id="Phobius"/>
    </source>
</evidence>
<evidence type="ECO:0000313" key="2">
    <source>
        <dbReference type="EMBL" id="OQD44041.1"/>
    </source>
</evidence>
<gene>
    <name evidence="2" type="ORF">BUL40_00350</name>
</gene>